<dbReference type="EMBL" id="KN549341">
    <property type="protein sequence ID" value="KHJ98224.1"/>
    <property type="molecule type" value="Genomic_DNA"/>
</dbReference>
<dbReference type="Proteomes" id="UP000053660">
    <property type="component" value="Unassembled WGS sequence"/>
</dbReference>
<sequence length="99" mass="10966">MMHCTTDYLFVPPFMAYPTPDVSYNAPTNRLSQSLLHLHVVGSTPQFTSISVGGSPVISNYLLSVRPQKPVEPQISNAKSLIKLLRGLRLSEEQLVANR</sequence>
<dbReference type="OrthoDB" id="206335at2759"/>
<name>A0A0B1TLV9_OESDE</name>
<protein>
    <submittedName>
        <fullName evidence="1">Uncharacterized protein</fullName>
    </submittedName>
</protein>
<gene>
    <name evidence="1" type="ORF">OESDEN_01795</name>
</gene>
<evidence type="ECO:0000313" key="1">
    <source>
        <dbReference type="EMBL" id="KHJ98224.1"/>
    </source>
</evidence>
<dbReference type="AlphaFoldDB" id="A0A0B1TLV9"/>
<reference evidence="1 2" key="1">
    <citation type="submission" date="2014-03" db="EMBL/GenBank/DDBJ databases">
        <title>Draft genome of the hookworm Oesophagostomum dentatum.</title>
        <authorList>
            <person name="Mitreva M."/>
        </authorList>
    </citation>
    <scope>NUCLEOTIDE SEQUENCE [LARGE SCALE GENOMIC DNA]</scope>
    <source>
        <strain evidence="1 2">OD-Hann</strain>
    </source>
</reference>
<keyword evidence="2" id="KW-1185">Reference proteome</keyword>
<proteinExistence type="predicted"/>
<organism evidence="1 2">
    <name type="scientific">Oesophagostomum dentatum</name>
    <name type="common">Nodular worm</name>
    <dbReference type="NCBI Taxonomy" id="61180"/>
    <lineage>
        <taxon>Eukaryota</taxon>
        <taxon>Metazoa</taxon>
        <taxon>Ecdysozoa</taxon>
        <taxon>Nematoda</taxon>
        <taxon>Chromadorea</taxon>
        <taxon>Rhabditida</taxon>
        <taxon>Rhabditina</taxon>
        <taxon>Rhabditomorpha</taxon>
        <taxon>Strongyloidea</taxon>
        <taxon>Strongylidae</taxon>
        <taxon>Oesophagostomum</taxon>
    </lineage>
</organism>
<accession>A0A0B1TLV9</accession>
<evidence type="ECO:0000313" key="2">
    <source>
        <dbReference type="Proteomes" id="UP000053660"/>
    </source>
</evidence>